<feature type="region of interest" description="Disordered" evidence="1">
    <location>
        <begin position="527"/>
        <end position="554"/>
    </location>
</feature>
<feature type="compositionally biased region" description="Low complexity" evidence="1">
    <location>
        <begin position="533"/>
        <end position="548"/>
    </location>
</feature>
<dbReference type="InterPro" id="IPR011989">
    <property type="entry name" value="ARM-like"/>
</dbReference>
<name>A0A2P6TIT6_CHLSO</name>
<dbReference type="OrthoDB" id="549381at2759"/>
<dbReference type="Gene3D" id="1.25.10.10">
    <property type="entry name" value="Leucine-rich Repeat Variant"/>
    <property type="match status" value="1"/>
</dbReference>
<organism evidence="2 3">
    <name type="scientific">Chlorella sorokiniana</name>
    <name type="common">Freshwater green alga</name>
    <dbReference type="NCBI Taxonomy" id="3076"/>
    <lineage>
        <taxon>Eukaryota</taxon>
        <taxon>Viridiplantae</taxon>
        <taxon>Chlorophyta</taxon>
        <taxon>core chlorophytes</taxon>
        <taxon>Trebouxiophyceae</taxon>
        <taxon>Chlorellales</taxon>
        <taxon>Chlorellaceae</taxon>
        <taxon>Chlorella clade</taxon>
        <taxon>Chlorella</taxon>
    </lineage>
</organism>
<comment type="caution">
    <text evidence="2">The sequence shown here is derived from an EMBL/GenBank/DDBJ whole genome shotgun (WGS) entry which is preliminary data.</text>
</comment>
<evidence type="ECO:0000313" key="2">
    <source>
        <dbReference type="EMBL" id="PRW39156.1"/>
    </source>
</evidence>
<dbReference type="Proteomes" id="UP000239899">
    <property type="component" value="Unassembled WGS sequence"/>
</dbReference>
<reference evidence="2 3" key="1">
    <citation type="journal article" date="2018" name="Plant J.">
        <title>Genome sequences of Chlorella sorokiniana UTEX 1602 and Micractinium conductrix SAG 241.80: implications to maltose excretion by a green alga.</title>
        <authorList>
            <person name="Arriola M.B."/>
            <person name="Velmurugan N."/>
            <person name="Zhang Y."/>
            <person name="Plunkett M.H."/>
            <person name="Hondzo H."/>
            <person name="Barney B.M."/>
        </authorList>
    </citation>
    <scope>NUCLEOTIDE SEQUENCE [LARGE SCALE GENOMIC DNA]</scope>
    <source>
        <strain evidence="3">UTEX 1602</strain>
    </source>
</reference>
<proteinExistence type="predicted"/>
<sequence length="554" mass="57569">MEAAHLPASPSSRLQALAALRAQLQGVEASVELLECLAAQLPSVPDSSLFADVGSAPAAPSDQAQAAAWGAAAAAHLQLLAELVARLDAVALGMEALAASGSSEAAAGPPGSLRIEELDAAAPTTRLPAALVLATALFGSSDAELAPLRPWAAEPAAAAAQQLLAALASKLAGVLEQRRQEGQQTSSQPGALLLEVSTTTKAAASTHTCQPEAVQQLLALAMQPVVQQLRPVLAAKVEHSKHKSARLEPYTGPGEFERCVAAGQLAWLLRQLSGRQLSAATSAAMPLLLQASEDPFPPVQACALWSLQHRAAAGQAGDLKPHARLLLPAVKRGLEGASDAAFPAAAAAAIDVVARLEGPNPYARSYHDVMTILLGEGELGGHNPERAAAWLAAAPPLFPRLGLQLASHFSRLMPLLLGWCRAPQQHVRLAALAALLEAIRMTWPRIPVHTAVLWGVLRRVHSEETQCSTVIGSAEQGPATVAAAAVDCALALWFAGGTAFQSELMTAKGSAQDELLQAVMQRLEECAEEEQEAAGPADAAQQEQQAQQPLVQML</sequence>
<dbReference type="PANTHER" id="PTHR14873:SF1">
    <property type="entry name" value="OS06G0694100 PROTEIN"/>
    <property type="match status" value="1"/>
</dbReference>
<protein>
    <submittedName>
        <fullName evidence="2">ARM repeat superfamily</fullName>
    </submittedName>
</protein>
<dbReference type="STRING" id="3076.A0A2P6TIT6"/>
<keyword evidence="3" id="KW-1185">Reference proteome</keyword>
<dbReference type="InterPro" id="IPR016024">
    <property type="entry name" value="ARM-type_fold"/>
</dbReference>
<dbReference type="PANTHER" id="PTHR14873">
    <property type="entry name" value="OS06G0694100 PROTEIN"/>
    <property type="match status" value="1"/>
</dbReference>
<accession>A0A2P6TIT6</accession>
<evidence type="ECO:0000256" key="1">
    <source>
        <dbReference type="SAM" id="MobiDB-lite"/>
    </source>
</evidence>
<dbReference type="EMBL" id="LHPG02000014">
    <property type="protein sequence ID" value="PRW39156.1"/>
    <property type="molecule type" value="Genomic_DNA"/>
</dbReference>
<dbReference type="SUPFAM" id="SSF48371">
    <property type="entry name" value="ARM repeat"/>
    <property type="match status" value="1"/>
</dbReference>
<dbReference type="AlphaFoldDB" id="A0A2P6TIT6"/>
<gene>
    <name evidence="2" type="ORF">C2E21_7087</name>
</gene>
<evidence type="ECO:0000313" key="3">
    <source>
        <dbReference type="Proteomes" id="UP000239899"/>
    </source>
</evidence>